<evidence type="ECO:0000256" key="3">
    <source>
        <dbReference type="SAM" id="MobiDB-lite"/>
    </source>
</evidence>
<dbReference type="SUPFAM" id="SSF54060">
    <property type="entry name" value="His-Me finger endonucleases"/>
    <property type="match status" value="1"/>
</dbReference>
<accession>A0A3E1YGM9</accession>
<keyword evidence="2" id="KW-0479">Metal-binding</keyword>
<dbReference type="InterPro" id="IPR040255">
    <property type="entry name" value="Non-specific_endonuclease"/>
</dbReference>
<gene>
    <name evidence="6" type="ORF">DVR12_01695</name>
</gene>
<feature type="domain" description="DNA/RNA non-specific endonuclease/pyrophosphatase/phosphodiesterase" evidence="5">
    <location>
        <begin position="252"/>
        <end position="462"/>
    </location>
</feature>
<dbReference type="GO" id="GO:0003676">
    <property type="term" value="F:nucleic acid binding"/>
    <property type="evidence" value="ECO:0007669"/>
    <property type="project" value="InterPro"/>
</dbReference>
<dbReference type="OrthoDB" id="9811262at2"/>
<keyword evidence="6" id="KW-0540">Nuclease</keyword>
<dbReference type="CDD" id="cd00091">
    <property type="entry name" value="NUC"/>
    <property type="match status" value="1"/>
</dbReference>
<reference evidence="6 7" key="1">
    <citation type="submission" date="2018-07" db="EMBL/GenBank/DDBJ databases">
        <title>Chitinophaga K2CV101002-2 sp. nov., isolated from a monsoon evergreen broad-leaved forest soil.</title>
        <authorList>
            <person name="Lv Y."/>
        </authorList>
    </citation>
    <scope>NUCLEOTIDE SEQUENCE [LARGE SCALE GENOMIC DNA]</scope>
    <source>
        <strain evidence="6 7">GDMCC 1.1288</strain>
    </source>
</reference>
<evidence type="ECO:0000259" key="4">
    <source>
        <dbReference type="SMART" id="SM00477"/>
    </source>
</evidence>
<keyword evidence="6" id="KW-0378">Hydrolase</keyword>
<dbReference type="GO" id="GO:0046872">
    <property type="term" value="F:metal ion binding"/>
    <property type="evidence" value="ECO:0007669"/>
    <property type="project" value="UniProtKB-KW"/>
</dbReference>
<dbReference type="RefSeq" id="WP_116973717.1">
    <property type="nucleotide sequence ID" value="NZ_QPMM01000001.1"/>
</dbReference>
<dbReference type="SMART" id="SM00477">
    <property type="entry name" value="NUC"/>
    <property type="match status" value="1"/>
</dbReference>
<dbReference type="Gene3D" id="3.40.570.10">
    <property type="entry name" value="Extracellular Endonuclease, subunit A"/>
    <property type="match status" value="1"/>
</dbReference>
<dbReference type="Gene3D" id="2.60.120.260">
    <property type="entry name" value="Galactose-binding domain-like"/>
    <property type="match status" value="1"/>
</dbReference>
<evidence type="ECO:0000259" key="5">
    <source>
        <dbReference type="SMART" id="SM00892"/>
    </source>
</evidence>
<organism evidence="6 7">
    <name type="scientific">Chitinophaga silvatica</name>
    <dbReference type="NCBI Taxonomy" id="2282649"/>
    <lineage>
        <taxon>Bacteria</taxon>
        <taxon>Pseudomonadati</taxon>
        <taxon>Bacteroidota</taxon>
        <taxon>Chitinophagia</taxon>
        <taxon>Chitinophagales</taxon>
        <taxon>Chitinophagaceae</taxon>
        <taxon>Chitinophaga</taxon>
    </lineage>
</organism>
<feature type="binding site" evidence="2">
    <location>
        <position position="346"/>
    </location>
    <ligand>
        <name>Mg(2+)</name>
        <dbReference type="ChEBI" id="CHEBI:18420"/>
        <note>catalytic</note>
    </ligand>
</feature>
<feature type="active site" description="Proton acceptor" evidence="1">
    <location>
        <position position="315"/>
    </location>
</feature>
<dbReference type="Pfam" id="PF01223">
    <property type="entry name" value="Endonuclease_NS"/>
    <property type="match status" value="1"/>
</dbReference>
<dbReference type="InterPro" id="IPR001604">
    <property type="entry name" value="Endo_G_ENPP1-like_dom"/>
</dbReference>
<sequence length="475" mass="52675">MPKKKTQEKGFNSLAVLLILAVATFVVTTCNRKLTADKGKPPAGQSNSDKPKAEKKANKSTRLTLLKEDFESGSKSNYNSEEVELSSGSWTFKNAVLGNGAEDKKVGKQSLRLRDNGSASMNFDITHNGTATVTVKYALYGNDNGGEWELWTSINRGQRFVKVGEAVKVSSGNWNTATFVVAANGNIRFQIRKTDKENSRINFDSFVVVAGGKLDAEKPTEKTTPGDNDNMLLGNPSGATRAIVMANNFLMDKGFYKISYNRDNATPNWVSWHVDRRDIGKMARANNFRADFDLPGDWYQANENSYKGSGFDRGHNCPSGDRTSSRAGNEATFLMTNMIPQAPNHNQHLWKNLEDYTRELVMNGNEVYIIMGSYGTGGKGSNGNSKKIDRNRINVPSNIWKVIVVLSDGGNDLQRINKNTRVIAVNTPNNNDVNSRWSAYLTSIESIEKATGYKLLDKVPETVRQELIKKIDNEQ</sequence>
<keyword evidence="6" id="KW-0255">Endonuclease</keyword>
<evidence type="ECO:0000256" key="2">
    <source>
        <dbReference type="PIRSR" id="PIRSR640255-2"/>
    </source>
</evidence>
<evidence type="ECO:0000313" key="6">
    <source>
        <dbReference type="EMBL" id="RFS26526.1"/>
    </source>
</evidence>
<comment type="caution">
    <text evidence="6">The sequence shown here is derived from an EMBL/GenBank/DDBJ whole genome shotgun (WGS) entry which is preliminary data.</text>
</comment>
<feature type="region of interest" description="Disordered" evidence="3">
    <location>
        <begin position="35"/>
        <end position="66"/>
    </location>
</feature>
<dbReference type="PANTHER" id="PTHR13966">
    <property type="entry name" value="ENDONUCLEASE RELATED"/>
    <property type="match status" value="1"/>
</dbReference>
<dbReference type="GO" id="GO:0004519">
    <property type="term" value="F:endonuclease activity"/>
    <property type="evidence" value="ECO:0007669"/>
    <property type="project" value="UniProtKB-KW"/>
</dbReference>
<proteinExistence type="predicted"/>
<dbReference type="GO" id="GO:0016787">
    <property type="term" value="F:hydrolase activity"/>
    <property type="evidence" value="ECO:0007669"/>
    <property type="project" value="InterPro"/>
</dbReference>
<feature type="domain" description="ENPP1-3/EXOG-like endonuclease/phosphodiesterase" evidence="4">
    <location>
        <begin position="253"/>
        <end position="462"/>
    </location>
</feature>
<dbReference type="AlphaFoldDB" id="A0A3E1YGM9"/>
<protein>
    <submittedName>
        <fullName evidence="6">DNA/RNA non-specific endonuclease</fullName>
    </submittedName>
</protein>
<dbReference type="InterPro" id="IPR044925">
    <property type="entry name" value="His-Me_finger_sf"/>
</dbReference>
<dbReference type="InterPro" id="IPR020821">
    <property type="entry name" value="ENPP1-3/EXOG-like_nuc-like"/>
</dbReference>
<evidence type="ECO:0000313" key="7">
    <source>
        <dbReference type="Proteomes" id="UP000260644"/>
    </source>
</evidence>
<dbReference type="PANTHER" id="PTHR13966:SF5">
    <property type="entry name" value="ENDONUCLEASE G, MITOCHONDRIAL"/>
    <property type="match status" value="1"/>
</dbReference>
<dbReference type="InterPro" id="IPR044929">
    <property type="entry name" value="DNA/RNA_non-sp_Endonuclease_sf"/>
</dbReference>
<evidence type="ECO:0000256" key="1">
    <source>
        <dbReference type="PIRSR" id="PIRSR640255-1"/>
    </source>
</evidence>
<dbReference type="SMART" id="SM00892">
    <property type="entry name" value="Endonuclease_NS"/>
    <property type="match status" value="1"/>
</dbReference>
<name>A0A3E1YGM9_9BACT</name>
<dbReference type="Proteomes" id="UP000260644">
    <property type="component" value="Unassembled WGS sequence"/>
</dbReference>
<dbReference type="EMBL" id="QPMM01000001">
    <property type="protein sequence ID" value="RFS26526.1"/>
    <property type="molecule type" value="Genomic_DNA"/>
</dbReference>
<keyword evidence="7" id="KW-1185">Reference proteome</keyword>